<proteinExistence type="predicted"/>
<keyword evidence="2" id="KW-1185">Reference proteome</keyword>
<dbReference type="AlphaFoldDB" id="K6ZUL2"/>
<dbReference type="STRING" id="1121922.GCA_000428905_02542"/>
<evidence type="ECO:0000313" key="1">
    <source>
        <dbReference type="EMBL" id="GAC27020.1"/>
    </source>
</evidence>
<dbReference type="RefSeq" id="WP_006008164.1">
    <property type="nucleotide sequence ID" value="NZ_AUAV01000013.1"/>
</dbReference>
<reference evidence="2" key="1">
    <citation type="journal article" date="2014" name="Environ. Microbiol.">
        <title>Comparative genomics of the marine bacterial genus Glaciecola reveals the high degree of genomic diversity and genomic characteristic for cold adaptation.</title>
        <authorList>
            <person name="Qin Q.L."/>
            <person name="Xie B.B."/>
            <person name="Yu Y."/>
            <person name="Shu Y.L."/>
            <person name="Rong J.C."/>
            <person name="Zhang Y.J."/>
            <person name="Zhao D.L."/>
            <person name="Chen X.L."/>
            <person name="Zhang X.Y."/>
            <person name="Chen B."/>
            <person name="Zhou B.C."/>
            <person name="Zhang Y.Z."/>
        </authorList>
    </citation>
    <scope>NUCLEOTIDE SEQUENCE [LARGE SCALE GENOMIC DNA]</scope>
    <source>
        <strain evidence="2">ACAM 615</strain>
    </source>
</reference>
<evidence type="ECO:0000313" key="2">
    <source>
        <dbReference type="Proteomes" id="UP000006251"/>
    </source>
</evidence>
<name>K6ZUL2_9ALTE</name>
<accession>K6ZUL2</accession>
<dbReference type="Gene3D" id="3.30.450.20">
    <property type="entry name" value="PAS domain"/>
    <property type="match status" value="1"/>
</dbReference>
<gene>
    <name evidence="1" type="primary">mcp</name>
    <name evidence="1" type="ORF">GPAL_0139</name>
</gene>
<dbReference type="EMBL" id="BAEQ01000004">
    <property type="protein sequence ID" value="GAC27020.1"/>
    <property type="molecule type" value="Genomic_DNA"/>
</dbReference>
<comment type="caution">
    <text evidence="1">The sequence shown here is derived from an EMBL/GenBank/DDBJ whole genome shotgun (WGS) entry which is preliminary data.</text>
</comment>
<organism evidence="1 2">
    <name type="scientific">Brumicola pallidula DSM 14239 = ACAM 615</name>
    <dbReference type="NCBI Taxonomy" id="1121922"/>
    <lineage>
        <taxon>Bacteria</taxon>
        <taxon>Pseudomonadati</taxon>
        <taxon>Pseudomonadota</taxon>
        <taxon>Gammaproteobacteria</taxon>
        <taxon>Alteromonadales</taxon>
        <taxon>Alteromonadaceae</taxon>
        <taxon>Brumicola</taxon>
    </lineage>
</organism>
<protein>
    <submittedName>
        <fullName evidence="1">Methyl-accepting chemotaxis protein</fullName>
    </submittedName>
</protein>
<dbReference type="Proteomes" id="UP000006251">
    <property type="component" value="Unassembled WGS sequence"/>
</dbReference>
<sequence>MGSKTIIQVKLIHVIFVFILSHFALNVHAEERVSEQAQIHTSDSVVALTMQNIAGNIDKRISSMKMLANTIANDTHIQAWVNNGFAQADEITLLNKLGYLVNEYELTSASFADTNSNKYWNHEGFLRVLVPEIDTWYFAYLKSGEQNLISVYHDQNNQRVDLYVNYRQDNGNGLSGIATSFEGVVDMLAKSSLNEYGKLFIVDSTGKIQVHSDPKVAGKVTLQQLYSEASAKTLLTPQPFNYVDSTTSNKQYLLSSYLVSSYIPSMNWFVVAQIEGE</sequence>
<dbReference type="OrthoDB" id="2489132at2"/>